<evidence type="ECO:0000313" key="3">
    <source>
        <dbReference type="EMBL" id="KKA16550.1"/>
    </source>
</evidence>
<dbReference type="InterPro" id="IPR050879">
    <property type="entry name" value="Acyltransferase_3"/>
</dbReference>
<dbReference type="Pfam" id="PF01757">
    <property type="entry name" value="Acyl_transf_3"/>
    <property type="match status" value="1"/>
</dbReference>
<evidence type="ECO:0000259" key="2">
    <source>
        <dbReference type="Pfam" id="PF01757"/>
    </source>
</evidence>
<dbReference type="RefSeq" id="XP_013323162.1">
    <property type="nucleotide sequence ID" value="XM_013467708.1"/>
</dbReference>
<feature type="transmembrane region" description="Helical" evidence="1">
    <location>
        <begin position="367"/>
        <end position="386"/>
    </location>
</feature>
<feature type="domain" description="Acyltransferase 3" evidence="2">
    <location>
        <begin position="38"/>
        <end position="428"/>
    </location>
</feature>
<dbReference type="STRING" id="1408163.A0A0F4YEH6"/>
<dbReference type="Proteomes" id="UP000053958">
    <property type="component" value="Unassembled WGS sequence"/>
</dbReference>
<evidence type="ECO:0000256" key="1">
    <source>
        <dbReference type="SAM" id="Phobius"/>
    </source>
</evidence>
<dbReference type="PANTHER" id="PTHR23028:SF128">
    <property type="entry name" value="ACYLTRANSFERASE 3 DOMAIN-CONTAINING PROTEIN"/>
    <property type="match status" value="1"/>
</dbReference>
<dbReference type="OrthoDB" id="5405781at2759"/>
<gene>
    <name evidence="3" type="ORF">T310_9817</name>
</gene>
<dbReference type="GeneID" id="25321739"/>
<dbReference type="AlphaFoldDB" id="A0A0F4YEH6"/>
<feature type="transmembrane region" description="Helical" evidence="1">
    <location>
        <begin position="204"/>
        <end position="226"/>
    </location>
</feature>
<feature type="transmembrane region" description="Helical" evidence="1">
    <location>
        <begin position="87"/>
        <end position="106"/>
    </location>
</feature>
<sequence>MSYNPSYLYSRLRDTIPAALPWSGGDPSVKGDPKKTVKWIDGLRGIASFLVVLTHLARAWDYDLFSPRDGPDIPPRLLQYPVLRIPWQGRIGVTIFAFLTGYVCALKPLKLSRAGNTSSAFTTIAKSAFRRPPRLIFPATIALLISWTIAQFGGFTVANRSDCWWCRYAAPDLEDSLYKEVIRLFQNFLSTWTTGYMAYDDHQWALLPLLQGSMLIYILLFATMFCRYRWRLLICIGMILYYHQDAAKDTETFQMQCVYGMLLSDLSYEISFKEFLEKYRWPRRFVALCLVTAGLFIASYPGEHPEWSSWSNYMYEMSQYLFPPEVNIGKRYTALGVDMIIFAIYISPTTKEFLSNRLLLWLGKQSFAVYLVHGTLLRVPLVWMLYGISGEPWEETVDENGNVIPPAWLPLRPPWVVAISIPCWLILVYICASLWTNYVDPFCARMTQKLENLMFEEDEKSPESIPMTTRPMPMT</sequence>
<dbReference type="InterPro" id="IPR002656">
    <property type="entry name" value="Acyl_transf_3_dom"/>
</dbReference>
<evidence type="ECO:0000313" key="4">
    <source>
        <dbReference type="Proteomes" id="UP000053958"/>
    </source>
</evidence>
<proteinExistence type="predicted"/>
<organism evidence="3 4">
    <name type="scientific">Rasamsonia emersonii (strain ATCC 16479 / CBS 393.64 / IMI 116815)</name>
    <dbReference type="NCBI Taxonomy" id="1408163"/>
    <lineage>
        <taxon>Eukaryota</taxon>
        <taxon>Fungi</taxon>
        <taxon>Dikarya</taxon>
        <taxon>Ascomycota</taxon>
        <taxon>Pezizomycotina</taxon>
        <taxon>Eurotiomycetes</taxon>
        <taxon>Eurotiomycetidae</taxon>
        <taxon>Eurotiales</taxon>
        <taxon>Trichocomaceae</taxon>
        <taxon>Rasamsonia</taxon>
    </lineage>
</organism>
<dbReference type="EMBL" id="LASV01000752">
    <property type="protein sequence ID" value="KKA16550.1"/>
    <property type="molecule type" value="Genomic_DNA"/>
</dbReference>
<feature type="transmembrane region" description="Helical" evidence="1">
    <location>
        <begin position="135"/>
        <end position="155"/>
    </location>
</feature>
<dbReference type="PANTHER" id="PTHR23028">
    <property type="entry name" value="ACETYLTRANSFERASE"/>
    <property type="match status" value="1"/>
</dbReference>
<protein>
    <recommendedName>
        <fullName evidence="2">Acyltransferase 3 domain-containing protein</fullName>
    </recommendedName>
</protein>
<dbReference type="GO" id="GO:0016747">
    <property type="term" value="F:acyltransferase activity, transferring groups other than amino-acyl groups"/>
    <property type="evidence" value="ECO:0007669"/>
    <property type="project" value="InterPro"/>
</dbReference>
<feature type="transmembrane region" description="Helical" evidence="1">
    <location>
        <begin position="285"/>
        <end position="302"/>
    </location>
</feature>
<keyword evidence="1" id="KW-0812">Transmembrane</keyword>
<feature type="transmembrane region" description="Helical" evidence="1">
    <location>
        <begin position="415"/>
        <end position="439"/>
    </location>
</feature>
<keyword evidence="4" id="KW-1185">Reference proteome</keyword>
<feature type="transmembrane region" description="Helical" evidence="1">
    <location>
        <begin position="328"/>
        <end position="346"/>
    </location>
</feature>
<accession>A0A0F4YEH6</accession>
<comment type="caution">
    <text evidence="3">The sequence shown here is derived from an EMBL/GenBank/DDBJ whole genome shotgun (WGS) entry which is preliminary data.</text>
</comment>
<name>A0A0F4YEH6_RASE3</name>
<reference evidence="3 4" key="1">
    <citation type="submission" date="2015-04" db="EMBL/GenBank/DDBJ databases">
        <authorList>
            <person name="Heijne W.H."/>
            <person name="Fedorova N.D."/>
            <person name="Nierman W.C."/>
            <person name="Vollebregt A.W."/>
            <person name="Zhao Z."/>
            <person name="Wu L."/>
            <person name="Kumar M."/>
            <person name="Stam H."/>
            <person name="van den Berg M.A."/>
            <person name="Pel H.J."/>
        </authorList>
    </citation>
    <scope>NUCLEOTIDE SEQUENCE [LARGE SCALE GENOMIC DNA]</scope>
    <source>
        <strain evidence="3 4">CBS 393.64</strain>
    </source>
</reference>
<keyword evidence="1" id="KW-0472">Membrane</keyword>
<keyword evidence="1" id="KW-1133">Transmembrane helix</keyword>